<feature type="domain" description="Pectinesterase catalytic" evidence="8">
    <location>
        <begin position="167"/>
        <end position="465"/>
    </location>
</feature>
<evidence type="ECO:0000256" key="1">
    <source>
        <dbReference type="ARBA" id="ARBA00005184"/>
    </source>
</evidence>
<dbReference type="STRING" id="93759.A0A1R3K9R4"/>
<evidence type="ECO:0000313" key="11">
    <source>
        <dbReference type="Proteomes" id="UP000187203"/>
    </source>
</evidence>
<evidence type="ECO:0000256" key="3">
    <source>
        <dbReference type="ARBA" id="ARBA00007786"/>
    </source>
</evidence>
<dbReference type="SUPFAM" id="SSF51126">
    <property type="entry name" value="Pectin lyase-like"/>
    <property type="match status" value="1"/>
</dbReference>
<evidence type="ECO:0000313" key="10">
    <source>
        <dbReference type="EMBL" id="OMP03821.1"/>
    </source>
</evidence>
<accession>A0A1R3K9R4</accession>
<dbReference type="AlphaFoldDB" id="A0A1R3K9R4"/>
<dbReference type="SUPFAM" id="SSF101148">
    <property type="entry name" value="Plant invertase/pectin methylesterase inhibitor"/>
    <property type="match status" value="1"/>
</dbReference>
<dbReference type="PANTHER" id="PTHR31707">
    <property type="entry name" value="PECTINESTERASE"/>
    <property type="match status" value="1"/>
</dbReference>
<feature type="domain" description="Pectinesterase inhibitor" evidence="9">
    <location>
        <begin position="20"/>
        <end position="113"/>
    </location>
</feature>
<sequence length="481" mass="52663">MARAHVYSLTLSYQQFQLKNNLVLGAMNDCMELLDDTIELLSNVINRSTNTNPSIHTFDDVQTWLSAALTNQETCIQSLQSHKLIMSTYSENTSLLGSLAHNLVHYITNSLALHVSSMKPEGSRRRLLLSSDSNFPTWASKSERKLLEASVEEIVGWNKTNSSIKVAVVAKDGSGTHKTIGEAVFGLLLKDGNNGRTVIHVKAGTYHENLKFSTKQKNVMLIGDGKGKSVIVSDRNSEEGWTTFQSATVAAMGDGFIARDITFVNNAGAAKHQAVALRVGADRSVVFRCSVIGYQDTLYTHSKRQFYRETDIYGTVDFIFGNSAVVLQNCNIYVRKSGSFQDNFVTAQGRSSPYQNTGISIHNCKIGAASDLVPFKSKVKTFLGRPWKQYSRTVVMQSFLDDCINPSGWSPWSGNSGLKTVYYGEYMNSGPGASTSGRVKWAGYHPSLTSLEAQAFTVAGFISGNQWLPSTGVSFDSGLLG</sequence>
<dbReference type="InterPro" id="IPR033131">
    <property type="entry name" value="Pectinesterase_Asp_AS"/>
</dbReference>
<dbReference type="OrthoDB" id="2019149at2759"/>
<dbReference type="CDD" id="cd15798">
    <property type="entry name" value="PMEI-like_3"/>
    <property type="match status" value="1"/>
</dbReference>
<dbReference type="EC" id="3.1.1.11" evidence="7"/>
<dbReference type="Proteomes" id="UP000187203">
    <property type="component" value="Unassembled WGS sequence"/>
</dbReference>
<comment type="pathway">
    <text evidence="1 7">Glycan metabolism; pectin degradation; 2-dehydro-3-deoxy-D-gluconate from pectin: step 1/5.</text>
</comment>
<dbReference type="GO" id="GO:0045490">
    <property type="term" value="P:pectin catabolic process"/>
    <property type="evidence" value="ECO:0007669"/>
    <property type="project" value="UniProtKB-UniRule"/>
</dbReference>
<comment type="similarity">
    <text evidence="3">In the C-terminal section; belongs to the pectinesterase family.</text>
</comment>
<reference evidence="11" key="1">
    <citation type="submission" date="2013-09" db="EMBL/GenBank/DDBJ databases">
        <title>Corchorus olitorius genome sequencing.</title>
        <authorList>
            <person name="Alam M."/>
            <person name="Haque M.S."/>
            <person name="Islam M.S."/>
            <person name="Emdad E.M."/>
            <person name="Islam M.M."/>
            <person name="Ahmed B."/>
            <person name="Halim A."/>
            <person name="Hossen Q.M.M."/>
            <person name="Hossain M.Z."/>
            <person name="Ahmed R."/>
            <person name="Khan M.M."/>
            <person name="Islam R."/>
            <person name="Rashid M.M."/>
            <person name="Khan S.A."/>
            <person name="Rahman M.S."/>
            <person name="Alam M."/>
            <person name="Yahiya A.S."/>
            <person name="Khan M.S."/>
            <person name="Azam M.S."/>
            <person name="Haque T."/>
            <person name="Lashkar M.Z.H."/>
            <person name="Akhand A.I."/>
            <person name="Morshed G."/>
            <person name="Roy S."/>
            <person name="Uddin K.S."/>
            <person name="Rabeya T."/>
            <person name="Hossain A.S."/>
            <person name="Chowdhury A."/>
            <person name="Snigdha A.R."/>
            <person name="Mortoza M.S."/>
            <person name="Matin S.A."/>
            <person name="Hoque S.M.E."/>
            <person name="Islam M.K."/>
            <person name="Roy D.K."/>
            <person name="Haider R."/>
            <person name="Moosa M.M."/>
            <person name="Elias S.M."/>
            <person name="Hasan A.M."/>
            <person name="Jahan S."/>
            <person name="Shafiuddin M."/>
            <person name="Mahmood N."/>
            <person name="Shommy N.S."/>
        </authorList>
    </citation>
    <scope>NUCLEOTIDE SEQUENCE [LARGE SCALE GENOMIC DNA]</scope>
    <source>
        <strain evidence="11">cv. O-4</strain>
    </source>
</reference>
<proteinExistence type="inferred from homology"/>
<evidence type="ECO:0000256" key="6">
    <source>
        <dbReference type="PROSITE-ProRule" id="PRU10040"/>
    </source>
</evidence>
<dbReference type="GO" id="GO:0004857">
    <property type="term" value="F:enzyme inhibitor activity"/>
    <property type="evidence" value="ECO:0007669"/>
    <property type="project" value="InterPro"/>
</dbReference>
<dbReference type="InterPro" id="IPR035513">
    <property type="entry name" value="Invertase/methylesterase_inhib"/>
</dbReference>
<dbReference type="UniPathway" id="UPA00545">
    <property type="reaction ID" value="UER00823"/>
</dbReference>
<evidence type="ECO:0000259" key="8">
    <source>
        <dbReference type="Pfam" id="PF01095"/>
    </source>
</evidence>
<keyword evidence="11" id="KW-1185">Reference proteome</keyword>
<protein>
    <recommendedName>
        <fullName evidence="7">Pectinesterase</fullName>
        <ecNumber evidence="7">3.1.1.11</ecNumber>
    </recommendedName>
</protein>
<comment type="caution">
    <text evidence="10">The sequence shown here is derived from an EMBL/GenBank/DDBJ whole genome shotgun (WGS) entry which is preliminary data.</text>
</comment>
<dbReference type="InterPro" id="IPR000070">
    <property type="entry name" value="Pectinesterase_cat"/>
</dbReference>
<dbReference type="PROSITE" id="PS00503">
    <property type="entry name" value="PECTINESTERASE_2"/>
    <property type="match status" value="1"/>
</dbReference>
<evidence type="ECO:0000256" key="2">
    <source>
        <dbReference type="ARBA" id="ARBA00006027"/>
    </source>
</evidence>
<dbReference type="GO" id="GO:0030599">
    <property type="term" value="F:pectinesterase activity"/>
    <property type="evidence" value="ECO:0007669"/>
    <property type="project" value="UniProtKB-UniRule"/>
</dbReference>
<dbReference type="EMBL" id="AWUE01014404">
    <property type="protein sequence ID" value="OMP03821.1"/>
    <property type="molecule type" value="Genomic_DNA"/>
</dbReference>
<dbReference type="InterPro" id="IPR012334">
    <property type="entry name" value="Pectin_lyas_fold"/>
</dbReference>
<gene>
    <name evidence="10" type="ORF">COLO4_10184</name>
</gene>
<dbReference type="Pfam" id="PF04043">
    <property type="entry name" value="PMEI"/>
    <property type="match status" value="1"/>
</dbReference>
<comment type="similarity">
    <text evidence="2">In the N-terminal section; belongs to the PMEI family.</text>
</comment>
<evidence type="ECO:0000256" key="4">
    <source>
        <dbReference type="ARBA" id="ARBA00022801"/>
    </source>
</evidence>
<feature type="active site" evidence="6">
    <location>
        <position position="317"/>
    </location>
</feature>
<dbReference type="GO" id="GO:0042545">
    <property type="term" value="P:cell wall modification"/>
    <property type="evidence" value="ECO:0007669"/>
    <property type="project" value="UniProtKB-UniRule"/>
</dbReference>
<organism evidence="10 11">
    <name type="scientific">Corchorus olitorius</name>
    <dbReference type="NCBI Taxonomy" id="93759"/>
    <lineage>
        <taxon>Eukaryota</taxon>
        <taxon>Viridiplantae</taxon>
        <taxon>Streptophyta</taxon>
        <taxon>Embryophyta</taxon>
        <taxon>Tracheophyta</taxon>
        <taxon>Spermatophyta</taxon>
        <taxon>Magnoliopsida</taxon>
        <taxon>eudicotyledons</taxon>
        <taxon>Gunneridae</taxon>
        <taxon>Pentapetalae</taxon>
        <taxon>rosids</taxon>
        <taxon>malvids</taxon>
        <taxon>Malvales</taxon>
        <taxon>Malvaceae</taxon>
        <taxon>Grewioideae</taxon>
        <taxon>Apeibeae</taxon>
        <taxon>Corchorus</taxon>
    </lineage>
</organism>
<name>A0A1R3K9R4_9ROSI</name>
<keyword evidence="4 7" id="KW-0378">Hydrolase</keyword>
<dbReference type="Gene3D" id="2.160.20.10">
    <property type="entry name" value="Single-stranded right-handed beta-helix, Pectin lyase-like"/>
    <property type="match status" value="1"/>
</dbReference>
<comment type="catalytic activity">
    <reaction evidence="7">
        <text>[(1-&gt;4)-alpha-D-galacturonosyl methyl ester](n) + n H2O = [(1-&gt;4)-alpha-D-galacturonosyl](n) + n methanol + n H(+)</text>
        <dbReference type="Rhea" id="RHEA:22380"/>
        <dbReference type="Rhea" id="RHEA-COMP:14570"/>
        <dbReference type="Rhea" id="RHEA-COMP:14573"/>
        <dbReference type="ChEBI" id="CHEBI:15377"/>
        <dbReference type="ChEBI" id="CHEBI:15378"/>
        <dbReference type="ChEBI" id="CHEBI:17790"/>
        <dbReference type="ChEBI" id="CHEBI:140522"/>
        <dbReference type="ChEBI" id="CHEBI:140523"/>
        <dbReference type="EC" id="3.1.1.11"/>
    </reaction>
</comment>
<evidence type="ECO:0000259" key="9">
    <source>
        <dbReference type="Pfam" id="PF04043"/>
    </source>
</evidence>
<keyword evidence="5 7" id="KW-0063">Aspartyl esterase</keyword>
<dbReference type="InterPro" id="IPR006501">
    <property type="entry name" value="Pectinesterase_inhib_dom"/>
</dbReference>
<evidence type="ECO:0000256" key="7">
    <source>
        <dbReference type="RuleBase" id="RU000589"/>
    </source>
</evidence>
<dbReference type="InterPro" id="IPR011050">
    <property type="entry name" value="Pectin_lyase_fold/virulence"/>
</dbReference>
<dbReference type="Pfam" id="PF01095">
    <property type="entry name" value="Pectinesterase"/>
    <property type="match status" value="1"/>
</dbReference>
<dbReference type="FunFam" id="2.160.20.10:FF:000001">
    <property type="entry name" value="Pectinesterase"/>
    <property type="match status" value="1"/>
</dbReference>
<dbReference type="Gene3D" id="1.20.140.40">
    <property type="entry name" value="Invertase/pectin methylesterase inhibitor family protein"/>
    <property type="match status" value="1"/>
</dbReference>
<evidence type="ECO:0000256" key="5">
    <source>
        <dbReference type="ARBA" id="ARBA00023085"/>
    </source>
</evidence>